<dbReference type="SMART" id="SM00028">
    <property type="entry name" value="TPR"/>
    <property type="match status" value="3"/>
</dbReference>
<dbReference type="InterPro" id="IPR013083">
    <property type="entry name" value="Znf_RING/FYVE/PHD"/>
</dbReference>
<dbReference type="Proteomes" id="UP000243579">
    <property type="component" value="Unassembled WGS sequence"/>
</dbReference>
<dbReference type="GO" id="GO:0043130">
    <property type="term" value="F:ubiquitin binding"/>
    <property type="evidence" value="ECO:0007669"/>
    <property type="project" value="TreeGrafter"/>
</dbReference>
<accession>A0A1V9ZDU5</accession>
<evidence type="ECO:0000313" key="8">
    <source>
        <dbReference type="EMBL" id="OQR96173.1"/>
    </source>
</evidence>
<dbReference type="GO" id="GO:0032266">
    <property type="term" value="F:phosphatidylinositol-3-phosphate binding"/>
    <property type="evidence" value="ECO:0007669"/>
    <property type="project" value="TreeGrafter"/>
</dbReference>
<dbReference type="OrthoDB" id="194358at2759"/>
<dbReference type="InterPro" id="IPR011011">
    <property type="entry name" value="Znf_FYVE_PHD"/>
</dbReference>
<dbReference type="PANTHER" id="PTHR47794">
    <property type="entry name" value="VACUOLAR PROTEIN SORTING-ASSOCIATED PROTEIN 27"/>
    <property type="match status" value="1"/>
</dbReference>
<dbReference type="SMART" id="SM00064">
    <property type="entry name" value="FYVE"/>
    <property type="match status" value="1"/>
</dbReference>
<dbReference type="EMBL" id="JNBR01000153">
    <property type="protein sequence ID" value="OQR96173.1"/>
    <property type="molecule type" value="Genomic_DNA"/>
</dbReference>
<dbReference type="SUPFAM" id="SSF48452">
    <property type="entry name" value="TPR-like"/>
    <property type="match status" value="1"/>
</dbReference>
<gene>
    <name evidence="8" type="ORF">ACHHYP_16921</name>
</gene>
<proteinExistence type="predicted"/>
<keyword evidence="9" id="KW-1185">Reference proteome</keyword>
<reference evidence="8 9" key="1">
    <citation type="journal article" date="2014" name="Genome Biol. Evol.">
        <title>The secreted proteins of Achlya hypogyna and Thraustotheca clavata identify the ancestral oomycete secretome and reveal gene acquisitions by horizontal gene transfer.</title>
        <authorList>
            <person name="Misner I."/>
            <person name="Blouin N."/>
            <person name="Leonard G."/>
            <person name="Richards T.A."/>
            <person name="Lane C.E."/>
        </authorList>
    </citation>
    <scope>NUCLEOTIDE SEQUENCE [LARGE SCALE GENOMIC DNA]</scope>
    <source>
        <strain evidence="8 9">ATCC 48635</strain>
    </source>
</reference>
<keyword evidence="1" id="KW-0479">Metal-binding</keyword>
<keyword evidence="5" id="KW-0802">TPR repeat</keyword>
<dbReference type="GO" id="GO:0008270">
    <property type="term" value="F:zinc ion binding"/>
    <property type="evidence" value="ECO:0007669"/>
    <property type="project" value="UniProtKB-KW"/>
</dbReference>
<dbReference type="InterPro" id="IPR019734">
    <property type="entry name" value="TPR_rpt"/>
</dbReference>
<comment type="caution">
    <text evidence="8">The sequence shown here is derived from an EMBL/GenBank/DDBJ whole genome shotgun (WGS) entry which is preliminary data.</text>
</comment>
<feature type="region of interest" description="Disordered" evidence="6">
    <location>
        <begin position="317"/>
        <end position="337"/>
    </location>
</feature>
<dbReference type="GO" id="GO:0006623">
    <property type="term" value="P:protein targeting to vacuole"/>
    <property type="evidence" value="ECO:0007669"/>
    <property type="project" value="TreeGrafter"/>
</dbReference>
<feature type="region of interest" description="Disordered" evidence="6">
    <location>
        <begin position="215"/>
        <end position="257"/>
    </location>
</feature>
<dbReference type="PROSITE" id="PS50005">
    <property type="entry name" value="TPR"/>
    <property type="match status" value="1"/>
</dbReference>
<evidence type="ECO:0000256" key="2">
    <source>
        <dbReference type="ARBA" id="ARBA00022771"/>
    </source>
</evidence>
<dbReference type="Gene3D" id="3.30.40.10">
    <property type="entry name" value="Zinc/RING finger domain, C3HC4 (zinc finger)"/>
    <property type="match status" value="1"/>
</dbReference>
<feature type="repeat" description="TPR" evidence="5">
    <location>
        <begin position="342"/>
        <end position="375"/>
    </location>
</feature>
<dbReference type="CDD" id="cd15760">
    <property type="entry name" value="FYVE_scVPS27p_like"/>
    <property type="match status" value="1"/>
</dbReference>
<dbReference type="SUPFAM" id="SSF48403">
    <property type="entry name" value="Ankyrin repeat"/>
    <property type="match status" value="1"/>
</dbReference>
<evidence type="ECO:0000256" key="6">
    <source>
        <dbReference type="SAM" id="MobiDB-lite"/>
    </source>
</evidence>
<feature type="domain" description="FYVE-type" evidence="7">
    <location>
        <begin position="156"/>
        <end position="216"/>
    </location>
</feature>
<evidence type="ECO:0000259" key="7">
    <source>
        <dbReference type="PROSITE" id="PS50178"/>
    </source>
</evidence>
<dbReference type="PROSITE" id="PS50178">
    <property type="entry name" value="ZF_FYVE"/>
    <property type="match status" value="1"/>
</dbReference>
<sequence length="459" mass="50718">MTRAAIELAERSQWSALAELLSEKKHLARDCDDFGMLALHWACTDGSVTVAAIDALLDAYEAATMRINKGGLLPLHIAVKAKVDDAILMRLITAYPDALIVMTPTDETPVDLAEKVQSPAAKWLLEHENAYRVASGLEPRRQASSLITDAPLPPRWKQEKACHVCHVKFSTFRARHHCRACGVSVCSAHSNKRVPLPYLGITVPQRVCTPCFDRAAHRPSQVPPTPNRARSQTTMSMLKQPPRSHAHRLDDDDFAMPRLPSKAIPRIRTAPRLNSLEEGSTEDLELLKQELVEGLEHATAESRYLLTHRRQLDERLRSSTLSTTDSSFSDKSELKSGPTDVAQTHYLLGLALLEKEEFVNAIAELRRSLALDDHDAKAWLALARALHAANQDDEAEAVARRVLKMQPTGPNGPVLTLLGKILHAKGDSDGAIRVFQQALGTFYLEDDDEVQVGAATTEF</sequence>
<dbReference type="InterPro" id="IPR000306">
    <property type="entry name" value="Znf_FYVE"/>
</dbReference>
<protein>
    <recommendedName>
        <fullName evidence="7">FYVE-type domain-containing protein</fullName>
    </recommendedName>
</protein>
<dbReference type="PANTHER" id="PTHR47794:SF1">
    <property type="entry name" value="VACUOLAR PROTEIN SORTING-ASSOCIATED PROTEIN 27"/>
    <property type="match status" value="1"/>
</dbReference>
<dbReference type="Pfam" id="PF14559">
    <property type="entry name" value="TPR_19"/>
    <property type="match status" value="1"/>
</dbReference>
<dbReference type="Pfam" id="PF01363">
    <property type="entry name" value="FYVE"/>
    <property type="match status" value="1"/>
</dbReference>
<name>A0A1V9ZDU5_ACHHY</name>
<dbReference type="FunFam" id="3.30.40.10:FF:000345">
    <property type="entry name" value="Vacuolar protein sorting-associated protein 27"/>
    <property type="match status" value="1"/>
</dbReference>
<evidence type="ECO:0000256" key="4">
    <source>
        <dbReference type="PROSITE-ProRule" id="PRU00091"/>
    </source>
</evidence>
<dbReference type="GO" id="GO:0043328">
    <property type="term" value="P:protein transport to vacuole involved in ubiquitin-dependent protein catabolic process via the multivesicular body sorting pathway"/>
    <property type="evidence" value="ECO:0007669"/>
    <property type="project" value="TreeGrafter"/>
</dbReference>
<evidence type="ECO:0000256" key="3">
    <source>
        <dbReference type="ARBA" id="ARBA00022833"/>
    </source>
</evidence>
<dbReference type="InterPro" id="IPR011990">
    <property type="entry name" value="TPR-like_helical_dom_sf"/>
</dbReference>
<dbReference type="Pfam" id="PF13176">
    <property type="entry name" value="TPR_7"/>
    <property type="match status" value="1"/>
</dbReference>
<dbReference type="Gene3D" id="1.25.40.20">
    <property type="entry name" value="Ankyrin repeat-containing domain"/>
    <property type="match status" value="1"/>
</dbReference>
<dbReference type="InterPro" id="IPR017455">
    <property type="entry name" value="Znf_FYVE-rel"/>
</dbReference>
<organism evidence="8 9">
    <name type="scientific">Achlya hypogyna</name>
    <name type="common">Oomycete</name>
    <name type="synonym">Protoachlya hypogyna</name>
    <dbReference type="NCBI Taxonomy" id="1202772"/>
    <lineage>
        <taxon>Eukaryota</taxon>
        <taxon>Sar</taxon>
        <taxon>Stramenopiles</taxon>
        <taxon>Oomycota</taxon>
        <taxon>Saprolegniomycetes</taxon>
        <taxon>Saprolegniales</taxon>
        <taxon>Achlyaceae</taxon>
        <taxon>Achlya</taxon>
    </lineage>
</organism>
<evidence type="ECO:0000256" key="5">
    <source>
        <dbReference type="PROSITE-ProRule" id="PRU00339"/>
    </source>
</evidence>
<dbReference type="Gene3D" id="1.25.40.10">
    <property type="entry name" value="Tetratricopeptide repeat domain"/>
    <property type="match status" value="1"/>
</dbReference>
<feature type="compositionally biased region" description="Polar residues" evidence="6">
    <location>
        <begin position="228"/>
        <end position="237"/>
    </location>
</feature>
<dbReference type="STRING" id="1202772.A0A1V9ZDU5"/>
<dbReference type="AlphaFoldDB" id="A0A1V9ZDU5"/>
<dbReference type="GO" id="GO:0033565">
    <property type="term" value="C:ESCRT-0 complex"/>
    <property type="evidence" value="ECO:0007669"/>
    <property type="project" value="TreeGrafter"/>
</dbReference>
<keyword evidence="2 4" id="KW-0863">Zinc-finger</keyword>
<evidence type="ECO:0000256" key="1">
    <source>
        <dbReference type="ARBA" id="ARBA00022723"/>
    </source>
</evidence>
<keyword evidence="3" id="KW-0862">Zinc</keyword>
<dbReference type="SUPFAM" id="SSF57903">
    <property type="entry name" value="FYVE/PHD zinc finger"/>
    <property type="match status" value="1"/>
</dbReference>
<feature type="compositionally biased region" description="Low complexity" evidence="6">
    <location>
        <begin position="318"/>
        <end position="327"/>
    </location>
</feature>
<dbReference type="InterPro" id="IPR036770">
    <property type="entry name" value="Ankyrin_rpt-contain_sf"/>
</dbReference>
<evidence type="ECO:0000313" key="9">
    <source>
        <dbReference type="Proteomes" id="UP000243579"/>
    </source>
</evidence>